<dbReference type="Gene3D" id="3.40.50.880">
    <property type="match status" value="1"/>
</dbReference>
<dbReference type="GO" id="GO:0008236">
    <property type="term" value="F:serine-type peptidase activity"/>
    <property type="evidence" value="ECO:0007669"/>
    <property type="project" value="UniProtKB-KW"/>
</dbReference>
<evidence type="ECO:0000256" key="4">
    <source>
        <dbReference type="ARBA" id="ARBA00022825"/>
    </source>
</evidence>
<evidence type="ECO:0000256" key="2">
    <source>
        <dbReference type="ARBA" id="ARBA00022670"/>
    </source>
</evidence>
<keyword evidence="2" id="KW-0645">Protease</keyword>
<dbReference type="Proteomes" id="UP000696280">
    <property type="component" value="Unassembled WGS sequence"/>
</dbReference>
<protein>
    <recommendedName>
        <fullName evidence="8">Cyanophycinase</fullName>
    </recommendedName>
</protein>
<keyword evidence="5" id="KW-0732">Signal</keyword>
<proteinExistence type="inferred from homology"/>
<accession>A0A9N9KRH0</accession>
<name>A0A9N9KRH0_9HELO</name>
<evidence type="ECO:0000256" key="1">
    <source>
        <dbReference type="ARBA" id="ARBA00006534"/>
    </source>
</evidence>
<keyword evidence="7" id="KW-1185">Reference proteome</keyword>
<dbReference type="PANTHER" id="PTHR36175">
    <property type="entry name" value="CYANOPHYCINASE"/>
    <property type="match status" value="1"/>
</dbReference>
<sequence length="286" mass="30432">MSPTTLKSLLTLTLTTTAFSSFSQAQTTGPENGTLVIVGGGTLADSIFERIIEFAGGPDSPIVTIPTADGGPEYDQNAASAATFRRLGATNVTVLHTYDPKVADTDEFIAPLLEARGVWFGGGRQWRLVDAYAGTKTEAAFHDVLARGGVVGGSSAGASIIGSFLARGDTQTNQVIIGDHIVGFGFLQNSAIDQHVLVRNRMFDMADILKLRPELWGVACDEGTAFIVANRTDAVVDGRSYCVIHDGGFWSREEGSAGPVNPDPTEVFYLVRAGDRYDLATRKVVE</sequence>
<organism evidence="6 7">
    <name type="scientific">Hymenoscyphus fraxineus</name>
    <dbReference type="NCBI Taxonomy" id="746836"/>
    <lineage>
        <taxon>Eukaryota</taxon>
        <taxon>Fungi</taxon>
        <taxon>Dikarya</taxon>
        <taxon>Ascomycota</taxon>
        <taxon>Pezizomycotina</taxon>
        <taxon>Leotiomycetes</taxon>
        <taxon>Helotiales</taxon>
        <taxon>Helotiaceae</taxon>
        <taxon>Hymenoscyphus</taxon>
    </lineage>
</organism>
<comment type="caution">
    <text evidence="6">The sequence shown here is derived from an EMBL/GenBank/DDBJ whole genome shotgun (WGS) entry which is preliminary data.</text>
</comment>
<evidence type="ECO:0000313" key="7">
    <source>
        <dbReference type="Proteomes" id="UP000696280"/>
    </source>
</evidence>
<dbReference type="GO" id="GO:0006508">
    <property type="term" value="P:proteolysis"/>
    <property type="evidence" value="ECO:0007669"/>
    <property type="project" value="UniProtKB-KW"/>
</dbReference>
<keyword evidence="4" id="KW-0720">Serine protease</keyword>
<dbReference type="AlphaFoldDB" id="A0A9N9KRH0"/>
<dbReference type="PANTHER" id="PTHR36175:SF1">
    <property type="entry name" value="CYANOPHYCINASE"/>
    <property type="match status" value="1"/>
</dbReference>
<dbReference type="SUPFAM" id="SSF52317">
    <property type="entry name" value="Class I glutamine amidotransferase-like"/>
    <property type="match status" value="1"/>
</dbReference>
<dbReference type="OrthoDB" id="4666063at2759"/>
<dbReference type="InterPro" id="IPR005320">
    <property type="entry name" value="Peptidase_S51"/>
</dbReference>
<dbReference type="Pfam" id="PF03575">
    <property type="entry name" value="Peptidase_S51"/>
    <property type="match status" value="1"/>
</dbReference>
<evidence type="ECO:0000313" key="6">
    <source>
        <dbReference type="EMBL" id="CAG8950790.1"/>
    </source>
</evidence>
<feature type="chain" id="PRO_5040286960" description="Cyanophycinase" evidence="5">
    <location>
        <begin position="26"/>
        <end position="286"/>
    </location>
</feature>
<comment type="similarity">
    <text evidence="1">Belongs to the peptidase S51 family.</text>
</comment>
<dbReference type="InterPro" id="IPR029062">
    <property type="entry name" value="Class_I_gatase-like"/>
</dbReference>
<keyword evidence="3" id="KW-0378">Hydrolase</keyword>
<evidence type="ECO:0008006" key="8">
    <source>
        <dbReference type="Google" id="ProtNLM"/>
    </source>
</evidence>
<feature type="signal peptide" evidence="5">
    <location>
        <begin position="1"/>
        <end position="25"/>
    </location>
</feature>
<evidence type="ECO:0000256" key="5">
    <source>
        <dbReference type="SAM" id="SignalP"/>
    </source>
</evidence>
<evidence type="ECO:0000256" key="3">
    <source>
        <dbReference type="ARBA" id="ARBA00022801"/>
    </source>
</evidence>
<reference evidence="6" key="1">
    <citation type="submission" date="2021-07" db="EMBL/GenBank/DDBJ databases">
        <authorList>
            <person name="Durling M."/>
        </authorList>
    </citation>
    <scope>NUCLEOTIDE SEQUENCE</scope>
</reference>
<dbReference type="EMBL" id="CAJVRL010000038">
    <property type="protein sequence ID" value="CAG8950790.1"/>
    <property type="molecule type" value="Genomic_DNA"/>
</dbReference>
<gene>
    <name evidence="6" type="ORF">HYFRA_00003005</name>
</gene>